<feature type="non-terminal residue" evidence="1">
    <location>
        <position position="52"/>
    </location>
</feature>
<name>A0A0F9HE09_9ZZZZ</name>
<evidence type="ECO:0000313" key="1">
    <source>
        <dbReference type="EMBL" id="KKM01377.1"/>
    </source>
</evidence>
<gene>
    <name evidence="1" type="ORF">LCGC14_1795090</name>
</gene>
<proteinExistence type="predicted"/>
<dbReference type="AlphaFoldDB" id="A0A0F9HE09"/>
<comment type="caution">
    <text evidence="1">The sequence shown here is derived from an EMBL/GenBank/DDBJ whole genome shotgun (WGS) entry which is preliminary data.</text>
</comment>
<accession>A0A0F9HE09</accession>
<dbReference type="EMBL" id="LAZR01017212">
    <property type="protein sequence ID" value="KKM01377.1"/>
    <property type="molecule type" value="Genomic_DNA"/>
</dbReference>
<protein>
    <submittedName>
        <fullName evidence="1">Uncharacterized protein</fullName>
    </submittedName>
</protein>
<organism evidence="1">
    <name type="scientific">marine sediment metagenome</name>
    <dbReference type="NCBI Taxonomy" id="412755"/>
    <lineage>
        <taxon>unclassified sequences</taxon>
        <taxon>metagenomes</taxon>
        <taxon>ecological metagenomes</taxon>
    </lineage>
</organism>
<reference evidence="1" key="1">
    <citation type="journal article" date="2015" name="Nature">
        <title>Complex archaea that bridge the gap between prokaryotes and eukaryotes.</title>
        <authorList>
            <person name="Spang A."/>
            <person name="Saw J.H."/>
            <person name="Jorgensen S.L."/>
            <person name="Zaremba-Niedzwiedzka K."/>
            <person name="Martijn J."/>
            <person name="Lind A.E."/>
            <person name="van Eijk R."/>
            <person name="Schleper C."/>
            <person name="Guy L."/>
            <person name="Ettema T.J."/>
        </authorList>
    </citation>
    <scope>NUCLEOTIDE SEQUENCE</scope>
</reference>
<sequence>MKVHICNFEAVPGLNRQMSYEGFKKTVLKAGRFSAFEASDNQWTARMYTRLS</sequence>